<accession>A0ABP7SMR1</accession>
<dbReference type="InterPro" id="IPR032466">
    <property type="entry name" value="Metal_Hydrolase"/>
</dbReference>
<evidence type="ECO:0000313" key="3">
    <source>
        <dbReference type="EMBL" id="GAA4013464.1"/>
    </source>
</evidence>
<dbReference type="SUPFAM" id="SSF51556">
    <property type="entry name" value="Metallo-dependent hydrolases"/>
    <property type="match status" value="1"/>
</dbReference>
<evidence type="ECO:0000256" key="1">
    <source>
        <dbReference type="ARBA" id="ARBA00023239"/>
    </source>
</evidence>
<evidence type="ECO:0000313" key="4">
    <source>
        <dbReference type="Proteomes" id="UP001500456"/>
    </source>
</evidence>
<keyword evidence="4" id="KW-1185">Reference proteome</keyword>
<organism evidence="3 4">
    <name type="scientific">Streptomyces plumbiresistens</name>
    <dbReference type="NCBI Taxonomy" id="511811"/>
    <lineage>
        <taxon>Bacteria</taxon>
        <taxon>Bacillati</taxon>
        <taxon>Actinomycetota</taxon>
        <taxon>Actinomycetes</taxon>
        <taxon>Kitasatosporales</taxon>
        <taxon>Streptomycetaceae</taxon>
        <taxon>Streptomyces</taxon>
    </lineage>
</organism>
<gene>
    <name evidence="3" type="ORF">GCM10022232_64670</name>
</gene>
<protein>
    <recommendedName>
        <fullName evidence="2">Amidohydrolase-related domain-containing protein</fullName>
    </recommendedName>
</protein>
<evidence type="ECO:0000259" key="2">
    <source>
        <dbReference type="Pfam" id="PF04909"/>
    </source>
</evidence>
<keyword evidence="1" id="KW-0456">Lyase</keyword>
<dbReference type="InterPro" id="IPR032465">
    <property type="entry name" value="ACMSD"/>
</dbReference>
<sequence>MIIDTHTHLLDVGHWPDQWWDWVAEDWASKKPGRQAAAVRGRIEEGLIDSSGARMLSRMDQAGVDMSVLLPIDWGPDFTGTLPITEVVDKMLDLSDRSDGRLIPFGGIDPRGDGAAERVIEWFERGIRGLKLYPSCGWDPTSDAAMEIYAVCEARRAPVLFHTGHPLPVLEAERSNPLHLKDVVLEFPDLPVWLGHAGAPVWWAEALEVTKSGPNVRLEMSVWLWDDSDMDAEIEFTRKILEAGESVGFDRLMFGTDHVSGVKIRQPGFLPSIVGMYQRLPEHAARLGHAISPDQMSLIMGGVAARDLGLDT</sequence>
<dbReference type="InterPro" id="IPR006680">
    <property type="entry name" value="Amidohydro-rel"/>
</dbReference>
<dbReference type="RefSeq" id="WP_345568205.1">
    <property type="nucleotide sequence ID" value="NZ_BAAAZX010000021.1"/>
</dbReference>
<feature type="domain" description="Amidohydrolase-related" evidence="2">
    <location>
        <begin position="3"/>
        <end position="306"/>
    </location>
</feature>
<dbReference type="EMBL" id="BAAAZX010000021">
    <property type="protein sequence ID" value="GAA4013464.1"/>
    <property type="molecule type" value="Genomic_DNA"/>
</dbReference>
<dbReference type="Pfam" id="PF04909">
    <property type="entry name" value="Amidohydro_2"/>
    <property type="match status" value="1"/>
</dbReference>
<dbReference type="PANTHER" id="PTHR21240">
    <property type="entry name" value="2-AMINO-3-CARBOXYLMUCONATE-6-SEMIALDEHYDE DECARBOXYLASE"/>
    <property type="match status" value="1"/>
</dbReference>
<comment type="caution">
    <text evidence="3">The sequence shown here is derived from an EMBL/GenBank/DDBJ whole genome shotgun (WGS) entry which is preliminary data.</text>
</comment>
<dbReference type="Gene3D" id="3.20.20.140">
    <property type="entry name" value="Metal-dependent hydrolases"/>
    <property type="match status" value="1"/>
</dbReference>
<dbReference type="PANTHER" id="PTHR21240:SF19">
    <property type="entry name" value="CATALYTIC_ HYDROLASE"/>
    <property type="match status" value="1"/>
</dbReference>
<proteinExistence type="predicted"/>
<dbReference type="CDD" id="cd01292">
    <property type="entry name" value="metallo-dependent_hydrolases"/>
    <property type="match status" value="1"/>
</dbReference>
<reference evidence="4" key="1">
    <citation type="journal article" date="2019" name="Int. J. Syst. Evol. Microbiol.">
        <title>The Global Catalogue of Microorganisms (GCM) 10K type strain sequencing project: providing services to taxonomists for standard genome sequencing and annotation.</title>
        <authorList>
            <consortium name="The Broad Institute Genomics Platform"/>
            <consortium name="The Broad Institute Genome Sequencing Center for Infectious Disease"/>
            <person name="Wu L."/>
            <person name="Ma J."/>
        </authorList>
    </citation>
    <scope>NUCLEOTIDE SEQUENCE [LARGE SCALE GENOMIC DNA]</scope>
    <source>
        <strain evidence="4">JCM 16924</strain>
    </source>
</reference>
<dbReference type="Proteomes" id="UP001500456">
    <property type="component" value="Unassembled WGS sequence"/>
</dbReference>
<name>A0ABP7SMR1_9ACTN</name>